<dbReference type="PRINTS" id="PR00369">
    <property type="entry name" value="FLAVODOXIN"/>
</dbReference>
<dbReference type="Pfam" id="PF00667">
    <property type="entry name" value="FAD_binding_1"/>
    <property type="match status" value="1"/>
</dbReference>
<dbReference type="Proteomes" id="UP000192578">
    <property type="component" value="Unassembled WGS sequence"/>
</dbReference>
<dbReference type="GO" id="GO:0010181">
    <property type="term" value="F:FMN binding"/>
    <property type="evidence" value="ECO:0007669"/>
    <property type="project" value="UniProtKB-UniRule"/>
</dbReference>
<comment type="function">
    <text evidence="13">NADPH-dependent reductase which is a central component of the cytosolic iron-sulfur (Fe-S) protein assembly (CIA) machinery. Transfers electrons from NADPH via its FAD and FMN prosthetic groups to the [2Fe-2S] cluster of the anamorsin/DRE2 homolog, another key component of the CIA machinery. In turn, this reduced cluster provides electrons for assembly of cytosolic iron-sulfur cluster proteins.</text>
</comment>
<dbReference type="Gene3D" id="1.20.990.10">
    <property type="entry name" value="NADPH-cytochrome p450 Reductase, Chain A, domain 3"/>
    <property type="match status" value="1"/>
</dbReference>
<evidence type="ECO:0000256" key="9">
    <source>
        <dbReference type="ARBA" id="ARBA00023002"/>
    </source>
</evidence>
<dbReference type="SUPFAM" id="SSF52343">
    <property type="entry name" value="Ferredoxin reductase-like, C-terminal NADP-linked domain"/>
    <property type="match status" value="1"/>
</dbReference>
<keyword evidence="8 13" id="KW-0521">NADP</keyword>
<dbReference type="FunFam" id="3.40.50.360:FF:000015">
    <property type="entry name" value="NADPH-dependent diflavin oxidoreductase 1"/>
    <property type="match status" value="1"/>
</dbReference>
<keyword evidence="5 13" id="KW-0285">Flavoprotein</keyword>
<organism evidence="17 18">
    <name type="scientific">Hypsibius exemplaris</name>
    <name type="common">Freshwater tardigrade</name>
    <dbReference type="NCBI Taxonomy" id="2072580"/>
    <lineage>
        <taxon>Eukaryota</taxon>
        <taxon>Metazoa</taxon>
        <taxon>Ecdysozoa</taxon>
        <taxon>Tardigrada</taxon>
        <taxon>Eutardigrada</taxon>
        <taxon>Parachela</taxon>
        <taxon>Hypsibioidea</taxon>
        <taxon>Hypsibiidae</taxon>
        <taxon>Hypsibius</taxon>
    </lineage>
</organism>
<dbReference type="Pfam" id="PF00258">
    <property type="entry name" value="Flavodoxin_1"/>
    <property type="match status" value="1"/>
</dbReference>
<comment type="cofactor">
    <cofactor evidence="2 13">
        <name>FAD</name>
        <dbReference type="ChEBI" id="CHEBI:57692"/>
    </cofactor>
</comment>
<dbReference type="InterPro" id="IPR001709">
    <property type="entry name" value="Flavoprot_Pyr_Nucl_cyt_Rdtase"/>
</dbReference>
<dbReference type="FunFam" id="1.20.990.10:FF:000008">
    <property type="entry name" value="NADPH-dependent diflavin oxidoreductase 1"/>
    <property type="match status" value="1"/>
</dbReference>
<evidence type="ECO:0000256" key="7">
    <source>
        <dbReference type="ARBA" id="ARBA00022827"/>
    </source>
</evidence>
<dbReference type="SUPFAM" id="SSF52218">
    <property type="entry name" value="Flavoproteins"/>
    <property type="match status" value="1"/>
</dbReference>
<sequence>MAARNLVILYGSQTGTATDVAKRIRKQARLRRFNTTLKAMNDFSLEELKQTPLIVFVCSTTGQGDPPDNMAKFWRFMLRRRELPAGSLSHLKFAVLGLGDSSYMEFNFAAKRLNRRLLGTGATSIQEIGYADDQHELGIDGVAEPWIAQLMDNLMVNYPLPEGEGMLSDEGLPITSFRIDVLTETSENCSNAETAEKTDDDPPFYARILSNERVTALDHTQDVRFIKFDTADCTFKYEPGDVLVVLPENLPAVVDELLMLLELDGERKIRLFVNDEDVALPDSKVLRNPCTVREAATKFWDFQAVPRRSFFELLVHFATDERERERLKEFASAAGTDDLYGYCFRPKRTALEVLQDFSDTAKKIPIAYLFDLFAAIKPRSFSIASSPKYHPGEMHILVAVVCYKTKLKRPRTGVCSTWLAALPAASIIPIWVRKGTMKFDKVEDRPVVMVGPGTGVAPFRSFIFDRVAEGVGHSILFFGCRERTKDFHFETEWQALQDKGLLKFEPAFSREQEEKVYVQDVMKRSAGKVFNWIYEQGGAFYVAGNSKQMPTGVMNALKRILQEEGGMSGDEAAEEVKKMQSEGRYQTETWG</sequence>
<comment type="subunit">
    <text evidence="12">Interacts with CIAPIN1; as part of the cytosolic iron-sulfur (Fe-S) protein assembly (CIA) machinery. Interacts with DCPS.</text>
</comment>
<dbReference type="GO" id="GO:0005634">
    <property type="term" value="C:nucleus"/>
    <property type="evidence" value="ECO:0007669"/>
    <property type="project" value="UniProtKB-ARBA"/>
</dbReference>
<evidence type="ECO:0000256" key="6">
    <source>
        <dbReference type="ARBA" id="ARBA00022643"/>
    </source>
</evidence>
<evidence type="ECO:0000259" key="16">
    <source>
        <dbReference type="PROSITE" id="PS51384"/>
    </source>
</evidence>
<dbReference type="OrthoDB" id="1856718at2759"/>
<comment type="caution">
    <text evidence="13">Lacks conserved residue(s) required for the propagation of feature annotation.</text>
</comment>
<feature type="binding site" evidence="13">
    <location>
        <begin position="515"/>
        <end position="519"/>
    </location>
    <ligand>
        <name>NADP(+)</name>
        <dbReference type="ChEBI" id="CHEBI:58349"/>
    </ligand>
</feature>
<evidence type="ECO:0000256" key="13">
    <source>
        <dbReference type="HAMAP-Rule" id="MF_03178"/>
    </source>
</evidence>
<dbReference type="EMBL" id="MTYJ01000011">
    <property type="protein sequence ID" value="OQV23583.1"/>
    <property type="molecule type" value="Genomic_DNA"/>
</dbReference>
<feature type="binding site" evidence="13">
    <location>
        <begin position="379"/>
        <end position="382"/>
    </location>
    <ligand>
        <name>FAD</name>
        <dbReference type="ChEBI" id="CHEBI:57692"/>
    </ligand>
</feature>
<dbReference type="PROSITE" id="PS51384">
    <property type="entry name" value="FAD_FR"/>
    <property type="match status" value="1"/>
</dbReference>
<dbReference type="PROSITE" id="PS50902">
    <property type="entry name" value="FLAVODOXIN_LIKE"/>
    <property type="match status" value="1"/>
</dbReference>
<keyword evidence="18" id="KW-1185">Reference proteome</keyword>
<evidence type="ECO:0000256" key="11">
    <source>
        <dbReference type="ARBA" id="ARBA00059862"/>
    </source>
</evidence>
<dbReference type="GO" id="GO:0005829">
    <property type="term" value="C:cytosol"/>
    <property type="evidence" value="ECO:0007669"/>
    <property type="project" value="TreeGrafter"/>
</dbReference>
<feature type="binding site" evidence="13">
    <location>
        <begin position="413"/>
        <end position="416"/>
    </location>
    <ligand>
        <name>FAD</name>
        <dbReference type="ChEBI" id="CHEBI:57692"/>
    </ligand>
</feature>
<feature type="binding site" evidence="13">
    <location>
        <begin position="12"/>
        <end position="17"/>
    </location>
    <ligand>
        <name>FMN</name>
        <dbReference type="ChEBI" id="CHEBI:58210"/>
    </ligand>
</feature>
<feature type="binding site" evidence="13">
    <location>
        <position position="590"/>
    </location>
    <ligand>
        <name>FAD</name>
        <dbReference type="ChEBI" id="CHEBI:57692"/>
    </ligand>
</feature>
<dbReference type="InterPro" id="IPR001094">
    <property type="entry name" value="Flavdoxin-like"/>
</dbReference>
<dbReference type="InterPro" id="IPR039261">
    <property type="entry name" value="FNR_nucleotide-bd"/>
</dbReference>
<dbReference type="GO" id="GO:0016651">
    <property type="term" value="F:oxidoreductase activity, acting on NAD(P)H"/>
    <property type="evidence" value="ECO:0007669"/>
    <property type="project" value="UniProtKB-UniRule"/>
</dbReference>
<comment type="catalytic activity">
    <reaction evidence="10">
        <text>2 oxidized [2Fe-2S]-[protein] + NADPH = 2 reduced [2Fe-2S]-[protein] + NADP(+) + H(+)</text>
        <dbReference type="Rhea" id="RHEA:67716"/>
        <dbReference type="Rhea" id="RHEA-COMP:17327"/>
        <dbReference type="Rhea" id="RHEA-COMP:17328"/>
        <dbReference type="ChEBI" id="CHEBI:15378"/>
        <dbReference type="ChEBI" id="CHEBI:33737"/>
        <dbReference type="ChEBI" id="CHEBI:33738"/>
        <dbReference type="ChEBI" id="CHEBI:57783"/>
        <dbReference type="ChEBI" id="CHEBI:58349"/>
    </reaction>
    <physiologicalReaction direction="left-to-right" evidence="10">
        <dbReference type="Rhea" id="RHEA:67717"/>
    </physiologicalReaction>
</comment>
<feature type="binding site" evidence="13">
    <location>
        <position position="133"/>
    </location>
    <ligand>
        <name>FMN</name>
        <dbReference type="ChEBI" id="CHEBI:58210"/>
    </ligand>
</feature>
<evidence type="ECO:0000256" key="5">
    <source>
        <dbReference type="ARBA" id="ARBA00022630"/>
    </source>
</evidence>
<feature type="region of interest" description="Disordered" evidence="14">
    <location>
        <begin position="568"/>
        <end position="591"/>
    </location>
</feature>
<keyword evidence="6 13" id="KW-0288">FMN</keyword>
<dbReference type="GO" id="GO:0160246">
    <property type="term" value="F:NADPH-iron-sulfur [2Fe-2S] protein oxidoreductase activity"/>
    <property type="evidence" value="ECO:0007669"/>
    <property type="project" value="InterPro"/>
</dbReference>
<proteinExistence type="inferred from homology"/>
<dbReference type="PANTHER" id="PTHR19384">
    <property type="entry name" value="NITRIC OXIDE SYNTHASE-RELATED"/>
    <property type="match status" value="1"/>
</dbReference>
<evidence type="ECO:0000313" key="17">
    <source>
        <dbReference type="EMBL" id="OQV23583.1"/>
    </source>
</evidence>
<keyword evidence="7 13" id="KW-0274">FAD</keyword>
<evidence type="ECO:0000256" key="3">
    <source>
        <dbReference type="ARBA" id="ARBA00004496"/>
    </source>
</evidence>
<dbReference type="PRINTS" id="PR00371">
    <property type="entry name" value="FPNCR"/>
</dbReference>
<keyword evidence="9 13" id="KW-0560">Oxidoreductase</keyword>
<dbReference type="InterPro" id="IPR023173">
    <property type="entry name" value="NADPH_Cyt_P450_Rdtase_alpha"/>
</dbReference>
<evidence type="ECO:0000256" key="4">
    <source>
        <dbReference type="ARBA" id="ARBA00022490"/>
    </source>
</evidence>
<comment type="similarity">
    <text evidence="13">In the C-terminal section; belongs to the flavoprotein pyridine nucleotide cytochrome reductase family.</text>
</comment>
<dbReference type="EC" id="1.18.1.-" evidence="13"/>
<dbReference type="Gene3D" id="2.40.30.10">
    <property type="entry name" value="Translation factors"/>
    <property type="match status" value="1"/>
</dbReference>
<dbReference type="InterPro" id="IPR029039">
    <property type="entry name" value="Flavoprotein-like_sf"/>
</dbReference>
<dbReference type="InterPro" id="IPR028879">
    <property type="entry name" value="NDOR1"/>
</dbReference>
<dbReference type="AlphaFoldDB" id="A0A1W0X7V6"/>
<dbReference type="InterPro" id="IPR008254">
    <property type="entry name" value="Flavodoxin/NO_synth"/>
</dbReference>
<dbReference type="Gene3D" id="3.40.50.360">
    <property type="match status" value="1"/>
</dbReference>
<evidence type="ECO:0000256" key="1">
    <source>
        <dbReference type="ARBA" id="ARBA00001917"/>
    </source>
</evidence>
<feature type="binding site" evidence="13">
    <location>
        <begin position="59"/>
        <end position="62"/>
    </location>
    <ligand>
        <name>FMN</name>
        <dbReference type="ChEBI" id="CHEBI:58210"/>
    </ligand>
</feature>
<evidence type="ECO:0000256" key="10">
    <source>
        <dbReference type="ARBA" id="ARBA00052174"/>
    </source>
</evidence>
<dbReference type="GO" id="GO:0050661">
    <property type="term" value="F:NADP binding"/>
    <property type="evidence" value="ECO:0007669"/>
    <property type="project" value="UniProtKB-UniRule"/>
</dbReference>
<keyword evidence="4 13" id="KW-0963">Cytoplasm</keyword>
<evidence type="ECO:0000313" key="18">
    <source>
        <dbReference type="Proteomes" id="UP000192578"/>
    </source>
</evidence>
<dbReference type="SUPFAM" id="SSF63380">
    <property type="entry name" value="Riboflavin synthase domain-like"/>
    <property type="match status" value="1"/>
</dbReference>
<feature type="binding site" evidence="13">
    <location>
        <position position="454"/>
    </location>
    <ligand>
        <name>NADP(+)</name>
        <dbReference type="ChEBI" id="CHEBI:58349"/>
    </ligand>
</feature>
<gene>
    <name evidence="17" type="ORF">BV898_02701</name>
</gene>
<evidence type="ECO:0000256" key="14">
    <source>
        <dbReference type="SAM" id="MobiDB-lite"/>
    </source>
</evidence>
<evidence type="ECO:0000256" key="8">
    <source>
        <dbReference type="ARBA" id="ARBA00022857"/>
    </source>
</evidence>
<comment type="function">
    <text evidence="11">NADPH-dependent reductase which is a central component of the cytosolic iron-sulfur (Fe-S) protein assembly (CIA) machinery. Transfers electrons from NADPH via its FAD and FMN prosthetic groups to the [2Fe-2S] cluster of CIAPIN1, another key component of the CIA machinery. In turn, this reduced cluster provides electrons for assembly of cytosolic iron-sulfur cluster proteins. It can also reduce the [2Fe-2S] cluster of CISD1 and activate this protein implicated in Fe/S cluster repair. In vitro can fully activate methionine synthase/MTR in the presence of soluble cytochrome b5/CYB5A.</text>
</comment>
<dbReference type="Gene3D" id="3.40.50.80">
    <property type="entry name" value="Nucleotide-binding domain of ferredoxin-NADP reductase (FNR) module"/>
    <property type="match status" value="1"/>
</dbReference>
<comment type="similarity">
    <text evidence="13">In the N-terminal section; belongs to the flavodoxin family.</text>
</comment>
<dbReference type="FunFam" id="3.40.50.80:FF:000030">
    <property type="entry name" value="NADPH-dependent diflavin oxidoreductase 1"/>
    <property type="match status" value="1"/>
</dbReference>
<dbReference type="GO" id="GO:0016226">
    <property type="term" value="P:iron-sulfur cluster assembly"/>
    <property type="evidence" value="ECO:0007669"/>
    <property type="project" value="UniProtKB-UniRule"/>
</dbReference>
<evidence type="ECO:0000256" key="12">
    <source>
        <dbReference type="ARBA" id="ARBA00063044"/>
    </source>
</evidence>
<reference evidence="18" key="1">
    <citation type="submission" date="2017-01" db="EMBL/GenBank/DDBJ databases">
        <title>Comparative genomics of anhydrobiosis in the tardigrade Hypsibius dujardini.</title>
        <authorList>
            <person name="Yoshida Y."/>
            <person name="Koutsovoulos G."/>
            <person name="Laetsch D."/>
            <person name="Stevens L."/>
            <person name="Kumar S."/>
            <person name="Horikawa D."/>
            <person name="Ishino K."/>
            <person name="Komine S."/>
            <person name="Tomita M."/>
            <person name="Blaxter M."/>
            <person name="Arakawa K."/>
        </authorList>
    </citation>
    <scope>NUCLEOTIDE SEQUENCE [LARGE SCALE GENOMIC DNA]</scope>
    <source>
        <strain evidence="18">Z151</strain>
    </source>
</reference>
<comment type="caution">
    <text evidence="17">The sequence shown here is derived from an EMBL/GenBank/DDBJ whole genome shotgun (WGS) entry which is preliminary data.</text>
</comment>
<feature type="binding site" evidence="13">
    <location>
        <begin position="509"/>
        <end position="510"/>
    </location>
    <ligand>
        <name>NADP(+)</name>
        <dbReference type="ChEBI" id="CHEBI:58349"/>
    </ligand>
</feature>
<dbReference type="GO" id="GO:0050660">
    <property type="term" value="F:flavin adenine dinucleotide binding"/>
    <property type="evidence" value="ECO:0007669"/>
    <property type="project" value="UniProtKB-UniRule"/>
</dbReference>
<comment type="subcellular location">
    <subcellularLocation>
        <location evidence="3 13">Cytoplasm</location>
    </subcellularLocation>
</comment>
<evidence type="ECO:0000259" key="15">
    <source>
        <dbReference type="PROSITE" id="PS50902"/>
    </source>
</evidence>
<accession>A0A1W0X7V6</accession>
<dbReference type="HAMAP" id="MF_03178">
    <property type="entry name" value="NDOR1"/>
    <property type="match status" value="1"/>
</dbReference>
<name>A0A1W0X7V6_HYPEX</name>
<dbReference type="PANTHER" id="PTHR19384:SF10">
    <property type="entry name" value="NADPH-DEPENDENT DIFLAVIN OXIDOREDUCTASE 1"/>
    <property type="match status" value="1"/>
</dbReference>
<dbReference type="Pfam" id="PF00175">
    <property type="entry name" value="NAD_binding_1"/>
    <property type="match status" value="1"/>
</dbReference>
<dbReference type="InterPro" id="IPR017927">
    <property type="entry name" value="FAD-bd_FR_type"/>
</dbReference>
<feature type="domain" description="FAD-binding FR-type" evidence="16">
    <location>
        <begin position="201"/>
        <end position="440"/>
    </location>
</feature>
<evidence type="ECO:0000256" key="2">
    <source>
        <dbReference type="ARBA" id="ARBA00001974"/>
    </source>
</evidence>
<dbReference type="InterPro" id="IPR003097">
    <property type="entry name" value="CysJ-like_FAD-binding"/>
</dbReference>
<dbReference type="InterPro" id="IPR001433">
    <property type="entry name" value="OxRdtase_FAD/NAD-bd"/>
</dbReference>
<protein>
    <recommendedName>
        <fullName evidence="13">NADPH-dependent diflavin oxidoreductase 1</fullName>
        <ecNumber evidence="13">1.18.1.-</ecNumber>
    </recommendedName>
    <alternativeName>
        <fullName evidence="13">NADPH-dependent FMN and FAD-containing oxidoreductase</fullName>
    </alternativeName>
</protein>
<comment type="similarity">
    <text evidence="13">Belongs to the NADPH-dependent diflavin oxidoreductase NDOR1 family.</text>
</comment>
<comment type="cofactor">
    <cofactor evidence="1 13">
        <name>FMN</name>
        <dbReference type="ChEBI" id="CHEBI:58210"/>
    </cofactor>
</comment>
<dbReference type="InterPro" id="IPR017938">
    <property type="entry name" value="Riboflavin_synthase-like_b-brl"/>
</dbReference>
<feature type="domain" description="Flavodoxin-like" evidence="15">
    <location>
        <begin position="6"/>
        <end position="151"/>
    </location>
</feature>